<protein>
    <submittedName>
        <fullName evidence="8">Iron permease</fullName>
    </submittedName>
</protein>
<dbReference type="PANTHER" id="PTHR31632">
    <property type="entry name" value="IRON TRANSPORTER FTH1"/>
    <property type="match status" value="1"/>
</dbReference>
<evidence type="ECO:0000256" key="6">
    <source>
        <dbReference type="SAM" id="MobiDB-lite"/>
    </source>
</evidence>
<dbReference type="STRING" id="146018.BN2156_05352"/>
<keyword evidence="9" id="KW-1185">Reference proteome</keyword>
<keyword evidence="3 7" id="KW-0812">Transmembrane</keyword>
<gene>
    <name evidence="8" type="ORF">BN2156_05352</name>
</gene>
<feature type="transmembrane region" description="Helical" evidence="7">
    <location>
        <begin position="216"/>
        <end position="236"/>
    </location>
</feature>
<proteinExistence type="inferred from homology"/>
<evidence type="ECO:0000256" key="5">
    <source>
        <dbReference type="ARBA" id="ARBA00023136"/>
    </source>
</evidence>
<dbReference type="PANTHER" id="PTHR31632:SF2">
    <property type="entry name" value="PLASMA MEMBRANE IRON PERMEASE"/>
    <property type="match status" value="1"/>
</dbReference>
<comment type="similarity">
    <text evidence="2">Belongs to the oxidase-dependent Fe transporter (OFeT) (TC 9.A.10.1) family.</text>
</comment>
<evidence type="ECO:0000256" key="1">
    <source>
        <dbReference type="ARBA" id="ARBA00004141"/>
    </source>
</evidence>
<dbReference type="GO" id="GO:0015093">
    <property type="term" value="F:ferrous iron transmembrane transporter activity"/>
    <property type="evidence" value="ECO:0007669"/>
    <property type="project" value="TreeGrafter"/>
</dbReference>
<sequence length="367" mass="38488" precursor="true">MSVTGDGPLPGERQVKSAVPTDPPAKVSHALLWQGKARFFLVFSPRSNEDALITAISDVPTSTLAASNITSQVFGSGLIGLREGLEAAIVVSILVAFLVKSERRDALKWVWLGVGAAIAMTVTIFLVIQFGENTISGLGAEAIAGIASLIAVVIVTTMVLWMKRASASLSGELRSEMSQALQTGGLAVALLAFLAVGREGVETALFMVGYAEAETLWPLTGLIIGVLIAAAIAYGMYAGAVRINLAKFFKYTGIFLIVVAAGILAYGIKALQTVGWIPGLSAKAFDMSGAFDWSAWYGEIIQGVFNIDPTPTVLQFGAWLAYIVVVLALFLKPLRAQAAASAATSPATSSEPTVEPETSTSSERSTK</sequence>
<evidence type="ECO:0000256" key="3">
    <source>
        <dbReference type="ARBA" id="ARBA00022692"/>
    </source>
</evidence>
<feature type="transmembrane region" description="Helical" evidence="7">
    <location>
        <begin position="142"/>
        <end position="160"/>
    </location>
</feature>
<feature type="transmembrane region" description="Helical" evidence="7">
    <location>
        <begin position="79"/>
        <end position="99"/>
    </location>
</feature>
<accession>A0A0H5RWF5</accession>
<dbReference type="AlphaFoldDB" id="A0A0H5RWF5"/>
<feature type="transmembrane region" description="Helical" evidence="7">
    <location>
        <begin position="248"/>
        <end position="268"/>
    </location>
</feature>
<comment type="subcellular location">
    <subcellularLocation>
        <location evidence="1">Membrane</location>
        <topology evidence="1">Multi-pass membrane protein</topology>
    </subcellularLocation>
</comment>
<name>A0A0H5RWF5_9MYCO</name>
<feature type="transmembrane region" description="Helical" evidence="7">
    <location>
        <begin position="313"/>
        <end position="331"/>
    </location>
</feature>
<feature type="transmembrane region" description="Helical" evidence="7">
    <location>
        <begin position="180"/>
        <end position="196"/>
    </location>
</feature>
<keyword evidence="5 7" id="KW-0472">Membrane</keyword>
<keyword evidence="4 7" id="KW-1133">Transmembrane helix</keyword>
<evidence type="ECO:0000313" key="9">
    <source>
        <dbReference type="Proteomes" id="UP000199147"/>
    </source>
</evidence>
<organism evidence="8 9">
    <name type="scientific">Mycolicibacterium neworleansense</name>
    <dbReference type="NCBI Taxonomy" id="146018"/>
    <lineage>
        <taxon>Bacteria</taxon>
        <taxon>Bacillati</taxon>
        <taxon>Actinomycetota</taxon>
        <taxon>Actinomycetes</taxon>
        <taxon>Mycobacteriales</taxon>
        <taxon>Mycobacteriaceae</taxon>
        <taxon>Mycolicibacterium</taxon>
    </lineage>
</organism>
<feature type="region of interest" description="Disordered" evidence="6">
    <location>
        <begin position="1"/>
        <end position="23"/>
    </location>
</feature>
<dbReference type="Pfam" id="PF03239">
    <property type="entry name" value="FTR1"/>
    <property type="match status" value="1"/>
</dbReference>
<dbReference type="InterPro" id="IPR004923">
    <property type="entry name" value="FTR1/Fip1/EfeU"/>
</dbReference>
<feature type="transmembrane region" description="Helical" evidence="7">
    <location>
        <begin position="111"/>
        <end position="130"/>
    </location>
</feature>
<evidence type="ECO:0000313" key="8">
    <source>
        <dbReference type="EMBL" id="CRZ18450.1"/>
    </source>
</evidence>
<evidence type="ECO:0000256" key="2">
    <source>
        <dbReference type="ARBA" id="ARBA00008333"/>
    </source>
</evidence>
<dbReference type="EMBL" id="CWKH01000003">
    <property type="protein sequence ID" value="CRZ18450.1"/>
    <property type="molecule type" value="Genomic_DNA"/>
</dbReference>
<feature type="region of interest" description="Disordered" evidence="6">
    <location>
        <begin position="342"/>
        <end position="367"/>
    </location>
</feature>
<reference evidence="9" key="1">
    <citation type="submission" date="2015-07" db="EMBL/GenBank/DDBJ databases">
        <authorList>
            <person name="Urmite Genomes"/>
        </authorList>
    </citation>
    <scope>NUCLEOTIDE SEQUENCE [LARGE SCALE GENOMIC DNA]</scope>
    <source>
        <strain evidence="9">type strain: ATCC 49404</strain>
    </source>
</reference>
<evidence type="ECO:0000256" key="7">
    <source>
        <dbReference type="SAM" id="Phobius"/>
    </source>
</evidence>
<evidence type="ECO:0000256" key="4">
    <source>
        <dbReference type="ARBA" id="ARBA00022989"/>
    </source>
</evidence>
<dbReference type="GO" id="GO:0033573">
    <property type="term" value="C:high-affinity iron permease complex"/>
    <property type="evidence" value="ECO:0007669"/>
    <property type="project" value="InterPro"/>
</dbReference>
<dbReference type="NCBIfam" id="NF041756">
    <property type="entry name" value="EfeU"/>
    <property type="match status" value="1"/>
</dbReference>
<dbReference type="Proteomes" id="UP000199147">
    <property type="component" value="Unassembled WGS sequence"/>
</dbReference>